<dbReference type="GO" id="GO:0005886">
    <property type="term" value="C:plasma membrane"/>
    <property type="evidence" value="ECO:0007669"/>
    <property type="project" value="UniProtKB-SubCell"/>
</dbReference>
<dbReference type="GO" id="GO:1902042">
    <property type="term" value="P:negative regulation of extrinsic apoptotic signaling pathway via death domain receptors"/>
    <property type="evidence" value="ECO:0007669"/>
    <property type="project" value="TreeGrafter"/>
</dbReference>
<dbReference type="AlphaFoldDB" id="A0A9C6WVE4"/>
<comment type="subcellular location">
    <subcellularLocation>
        <location evidence="1">Cell membrane</location>
        <topology evidence="1">Peripheral membrane protein</topology>
    </subcellularLocation>
</comment>
<feature type="compositionally biased region" description="Low complexity" evidence="5">
    <location>
        <begin position="334"/>
        <end position="350"/>
    </location>
</feature>
<dbReference type="RefSeq" id="XP_052122761.1">
    <property type="nucleotide sequence ID" value="XM_052266801.1"/>
</dbReference>
<dbReference type="InterPro" id="IPR011011">
    <property type="entry name" value="Znf_FYVE_PHD"/>
</dbReference>
<feature type="region of interest" description="Disordered" evidence="5">
    <location>
        <begin position="139"/>
        <end position="297"/>
    </location>
</feature>
<dbReference type="InterPro" id="IPR036361">
    <property type="entry name" value="SAP_dom_sf"/>
</dbReference>
<dbReference type="PANTHER" id="PTHR14879">
    <property type="entry name" value="CASPASE REGULATOR, RING FINGER DOMAIN-CONTAINING"/>
    <property type="match status" value="1"/>
</dbReference>
<feature type="region of interest" description="Disordered" evidence="5">
    <location>
        <begin position="330"/>
        <end position="353"/>
    </location>
</feature>
<dbReference type="GO" id="GO:0005737">
    <property type="term" value="C:cytoplasm"/>
    <property type="evidence" value="ECO:0007669"/>
    <property type="project" value="TreeGrafter"/>
</dbReference>
<dbReference type="SMART" id="SM00184">
    <property type="entry name" value="RING"/>
    <property type="match status" value="2"/>
</dbReference>
<accession>A0A9C6WVE4</accession>
<organism evidence="7 8">
    <name type="scientific">Frankliniella occidentalis</name>
    <name type="common">Western flower thrips</name>
    <name type="synonym">Euthrips occidentalis</name>
    <dbReference type="NCBI Taxonomy" id="133901"/>
    <lineage>
        <taxon>Eukaryota</taxon>
        <taxon>Metazoa</taxon>
        <taxon>Ecdysozoa</taxon>
        <taxon>Arthropoda</taxon>
        <taxon>Hexapoda</taxon>
        <taxon>Insecta</taxon>
        <taxon>Pterygota</taxon>
        <taxon>Neoptera</taxon>
        <taxon>Paraneoptera</taxon>
        <taxon>Thysanoptera</taxon>
        <taxon>Terebrantia</taxon>
        <taxon>Thripoidea</taxon>
        <taxon>Thripidae</taxon>
        <taxon>Frankliniella</taxon>
    </lineage>
</organism>
<dbReference type="KEGG" id="foc:113218443"/>
<dbReference type="InterPro" id="IPR057299">
    <property type="entry name" value="RNF34_RFFL_SAP"/>
</dbReference>
<evidence type="ECO:0000256" key="1">
    <source>
        <dbReference type="ARBA" id="ARBA00004202"/>
    </source>
</evidence>
<keyword evidence="2 4" id="KW-0863">Zinc-finger</keyword>
<dbReference type="Gene3D" id="1.10.720.140">
    <property type="match status" value="1"/>
</dbReference>
<feature type="compositionally biased region" description="Polar residues" evidence="5">
    <location>
        <begin position="139"/>
        <end position="159"/>
    </location>
</feature>
<dbReference type="OrthoDB" id="3045089at2759"/>
<dbReference type="InterPro" id="IPR051728">
    <property type="entry name" value="RING-FYVE_E3_ubiquitin-ligase"/>
</dbReference>
<sequence length="467" mass="50881">MSFVTRFADHSVFANLHSDHLIMAKETFSSLIDLFKSSSSVSTLVCDICGNKLSVFKKKKPCAECKRLFCSQCLQRCRDRALRCKNCCVLTMRPPMRSALLDLRIKDLQHYLNQHHVSTRGCLEKEDLVNVLLRYAATSGNPHPNLSSNPPGYSRNSAETSNSGPSPSNQTSSSSFTQVSTDQSARVRTQHSADPSQMPSTQTTSGNVDTDSSSDTSFEIVQRPSSEENIYSSSTSTSVTGGSNQSSPTQTNIPCDSSMASSSPVTEAVPPERGTSASNPQSPSSNQTPTTESASAIGSIPVPSLADAETSIIPEVIIETDVPNVENQQLSDINSQSSPSESNSSNNSPNLLRGTMASITSEADFESLSVKQLKDILHRHRVNYFGCCEKAELVDKAKRLYRDYCSSRAELEKLDMDALCKICMDAPVECVMLECGHMATCTDCGRQLSECPICRQFVVRIVRTFKA</sequence>
<dbReference type="FunFam" id="3.30.40.10:FF:000110">
    <property type="entry name" value="E3 ubiquitin-protein ligase RNF34 isoform X1"/>
    <property type="match status" value="1"/>
</dbReference>
<dbReference type="GeneID" id="113218443"/>
<gene>
    <name evidence="8" type="primary">LOC113218443</name>
</gene>
<keyword evidence="7" id="KW-1185">Reference proteome</keyword>
<reference evidence="8" key="1">
    <citation type="submission" date="2025-08" db="UniProtKB">
        <authorList>
            <consortium name="RefSeq"/>
        </authorList>
    </citation>
    <scope>IDENTIFICATION</scope>
    <source>
        <tissue evidence="8">Whole organism</tissue>
    </source>
</reference>
<evidence type="ECO:0000256" key="5">
    <source>
        <dbReference type="SAM" id="MobiDB-lite"/>
    </source>
</evidence>
<dbReference type="GO" id="GO:0008270">
    <property type="term" value="F:zinc ion binding"/>
    <property type="evidence" value="ECO:0007669"/>
    <property type="project" value="UniProtKB-KW"/>
</dbReference>
<feature type="compositionally biased region" description="Low complexity" evidence="5">
    <location>
        <begin position="160"/>
        <end position="184"/>
    </location>
</feature>
<name>A0A9C6WVE4_FRAOC</name>
<dbReference type="InterPro" id="IPR001841">
    <property type="entry name" value="Znf_RING"/>
</dbReference>
<dbReference type="GO" id="GO:0043161">
    <property type="term" value="P:proteasome-mediated ubiquitin-dependent protein catabolic process"/>
    <property type="evidence" value="ECO:0007669"/>
    <property type="project" value="TreeGrafter"/>
</dbReference>
<feature type="domain" description="RING-type" evidence="6">
    <location>
        <begin position="420"/>
        <end position="455"/>
    </location>
</feature>
<dbReference type="Proteomes" id="UP000504606">
    <property type="component" value="Unplaced"/>
</dbReference>
<evidence type="ECO:0000256" key="4">
    <source>
        <dbReference type="PROSITE-ProRule" id="PRU00175"/>
    </source>
</evidence>
<evidence type="ECO:0000259" key="6">
    <source>
        <dbReference type="PROSITE" id="PS50089"/>
    </source>
</evidence>
<dbReference type="Pfam" id="PF13920">
    <property type="entry name" value="zf-C3HC4_3"/>
    <property type="match status" value="1"/>
</dbReference>
<dbReference type="SUPFAM" id="SSF57903">
    <property type="entry name" value="FYVE/PHD zinc finger"/>
    <property type="match status" value="1"/>
</dbReference>
<evidence type="ECO:0000313" key="7">
    <source>
        <dbReference type="Proteomes" id="UP000504606"/>
    </source>
</evidence>
<proteinExistence type="predicted"/>
<keyword evidence="3" id="KW-0862">Zinc</keyword>
<feature type="compositionally biased region" description="Low complexity" evidence="5">
    <location>
        <begin position="275"/>
        <end position="293"/>
    </location>
</feature>
<feature type="compositionally biased region" description="Polar residues" evidence="5">
    <location>
        <begin position="248"/>
        <end position="265"/>
    </location>
</feature>
<feature type="compositionally biased region" description="Low complexity" evidence="5">
    <location>
        <begin position="227"/>
        <end position="247"/>
    </location>
</feature>
<dbReference type="Pfam" id="PF22968">
    <property type="entry name" value="RNF34L-like_3rd"/>
    <property type="match status" value="1"/>
</dbReference>
<dbReference type="PANTHER" id="PTHR14879:SF15">
    <property type="entry name" value="E3 UBIQUITIN-PROTEIN LIGASE RIFIFYLIN-LIKE PROTEIN"/>
    <property type="match status" value="1"/>
</dbReference>
<dbReference type="SUPFAM" id="SSF68906">
    <property type="entry name" value="SAP domain"/>
    <property type="match status" value="2"/>
</dbReference>
<dbReference type="InterPro" id="IPR013083">
    <property type="entry name" value="Znf_RING/FYVE/PHD"/>
</dbReference>
<dbReference type="Gene3D" id="3.30.40.10">
    <property type="entry name" value="Zinc/RING finger domain, C3HC4 (zinc finger)"/>
    <property type="match status" value="1"/>
</dbReference>
<dbReference type="Pfam" id="PF23632">
    <property type="entry name" value="SAP_RNF34_RFFL"/>
    <property type="match status" value="1"/>
</dbReference>
<evidence type="ECO:0000256" key="2">
    <source>
        <dbReference type="ARBA" id="ARBA00022771"/>
    </source>
</evidence>
<dbReference type="Gene3D" id="1.10.720.30">
    <property type="entry name" value="SAP domain"/>
    <property type="match status" value="1"/>
</dbReference>
<dbReference type="SUPFAM" id="SSF57850">
    <property type="entry name" value="RING/U-box"/>
    <property type="match status" value="1"/>
</dbReference>
<dbReference type="GO" id="GO:0061630">
    <property type="term" value="F:ubiquitin protein ligase activity"/>
    <property type="evidence" value="ECO:0007669"/>
    <property type="project" value="TreeGrafter"/>
</dbReference>
<keyword evidence="2 4" id="KW-0479">Metal-binding</keyword>
<protein>
    <submittedName>
        <fullName evidence="8">E3 ubiquitin-protein ligase RNF34 isoform X1</fullName>
    </submittedName>
</protein>
<dbReference type="InterPro" id="IPR055111">
    <property type="entry name" value="RNF34_RFFL_HeH"/>
</dbReference>
<evidence type="ECO:0000313" key="8">
    <source>
        <dbReference type="RefSeq" id="XP_052122761.1"/>
    </source>
</evidence>
<dbReference type="GO" id="GO:0070936">
    <property type="term" value="P:protein K48-linked ubiquitination"/>
    <property type="evidence" value="ECO:0007669"/>
    <property type="project" value="TreeGrafter"/>
</dbReference>
<feature type="compositionally biased region" description="Polar residues" evidence="5">
    <location>
        <begin position="186"/>
        <end position="219"/>
    </location>
</feature>
<dbReference type="PROSITE" id="PS50089">
    <property type="entry name" value="ZF_RING_2"/>
    <property type="match status" value="1"/>
</dbReference>
<evidence type="ECO:0000256" key="3">
    <source>
        <dbReference type="ARBA" id="ARBA00022833"/>
    </source>
</evidence>
<dbReference type="CDD" id="cd16500">
    <property type="entry name" value="RING-HC_CARP"/>
    <property type="match status" value="1"/>
</dbReference>